<dbReference type="EMBL" id="AP022557">
    <property type="protein sequence ID" value="BBW97547.1"/>
    <property type="molecule type" value="Genomic_DNA"/>
</dbReference>
<accession>A0A679FTG9</accession>
<protein>
    <recommendedName>
        <fullName evidence="1">DUF6792 domain-containing protein</fullName>
    </recommendedName>
</protein>
<dbReference type="Pfam" id="PF20591">
    <property type="entry name" value="DUF6792"/>
    <property type="match status" value="1"/>
</dbReference>
<sequence>MQNLNVLNTDILCARIMDIEYQNLSAKEIEREIRRIYIEETGKEPPVRIAIYRSDDLKDFIDINSGFDGTVIHFYDEKKGVNEAYTITRGSEVQEKETWKPLDWLYNAFGIFVGKSASQYDAAMRFDQIVTKKINDKMKQYRSKIKLSKIGLGHSLGGNLNVTIQITKNRYDKVYVINDAPPNYYQLATIDPYFWAQLAMKFNLSVGHYEDIYSLPPAKLKAFAEEYYKKRVDEHSIHHLTAQEDLLYAVSGVRGFIDIGSRDFIDTNDPFTSLKSVIDRIPDEDVKAIQLYLSQYADVYNEKGFDGVVQAMTGVDLEWLESLESYEVGDYVGNAPDIVEKASDMVGEMKEKIPELFKHIKIWQRQKETILQAFVDAGFLTLEQKEAIWQEGNKIEQDVDALEQRLHDLRDDGVWLVLRGPFAWSDPFVWMKLWTTFQAIQHYITDLIARLQAINQQASSVRQAAITSIQAHSLHEVINALARSKGRAYDEDGNMILIQRVGTEEIRLNLSLAVRMYQKGMRIMEEKEAVLREMKQLYVQEYVEDFERRKRDLMRNIEDMEQNPSAYQHLLGSFTYDAQQVYVLRRIEVHESIPPLDPMIADGFEGMLAYYEGEMAKGRELIASIKQSVEQLVEKEEQIANIFDLRWE</sequence>
<reference evidence="3" key="1">
    <citation type="journal article" date="2020" name="Microbiol. Resour. Announc.">
        <title>Complete Genome Sequence of Geobacillus sp. Strain E55-1, Isolated from Mine Geyser in Japan.</title>
        <authorList>
            <person name="Miyazaki K."/>
            <person name="Hase E."/>
            <person name="Tokito N."/>
        </authorList>
    </citation>
    <scope>NUCLEOTIDE SEQUENCE [LARGE SCALE GENOMIC DNA]</scope>
    <source>
        <strain evidence="3">E55-1</strain>
    </source>
</reference>
<keyword evidence="3" id="KW-1185">Reference proteome</keyword>
<name>A0A679FTG9_9BACL</name>
<evidence type="ECO:0000259" key="1">
    <source>
        <dbReference type="Pfam" id="PF20591"/>
    </source>
</evidence>
<dbReference type="InterPro" id="IPR046742">
    <property type="entry name" value="DUF6792"/>
</dbReference>
<proteinExistence type="predicted"/>
<organism evidence="2 3">
    <name type="scientific">Geobacillus subterraneus</name>
    <dbReference type="NCBI Taxonomy" id="129338"/>
    <lineage>
        <taxon>Bacteria</taxon>
        <taxon>Bacillati</taxon>
        <taxon>Bacillota</taxon>
        <taxon>Bacilli</taxon>
        <taxon>Bacillales</taxon>
        <taxon>Anoxybacillaceae</taxon>
        <taxon>Geobacillus</taxon>
    </lineage>
</organism>
<dbReference type="AlphaFoldDB" id="A0A679FTG9"/>
<evidence type="ECO:0000313" key="3">
    <source>
        <dbReference type="Proteomes" id="UP000501421"/>
    </source>
</evidence>
<evidence type="ECO:0000313" key="2">
    <source>
        <dbReference type="EMBL" id="BBW97547.1"/>
    </source>
</evidence>
<dbReference type="Proteomes" id="UP000501421">
    <property type="component" value="Chromosome"/>
</dbReference>
<feature type="domain" description="DUF6792" evidence="1">
    <location>
        <begin position="20"/>
        <end position="248"/>
    </location>
</feature>
<gene>
    <name evidence="2" type="primary">yvcB_3</name>
    <name evidence="2" type="ORF">GsuE55_23800</name>
</gene>